<reference evidence="2" key="1">
    <citation type="submission" date="2019-08" db="EMBL/GenBank/DDBJ databases">
        <title>Limnoglobus roseus gen. nov., sp. nov., a novel freshwater planctomycete with a giant genome from the family Gemmataceae.</title>
        <authorList>
            <person name="Kulichevskaya I.S."/>
            <person name="Naumoff D.G."/>
            <person name="Miroshnikov K."/>
            <person name="Ivanova A."/>
            <person name="Philippov D.A."/>
            <person name="Hakobyan A."/>
            <person name="Rijpstra I.C."/>
            <person name="Sinninghe Damste J.S."/>
            <person name="Liesack W."/>
            <person name="Dedysh S.N."/>
        </authorList>
    </citation>
    <scope>NUCLEOTIDE SEQUENCE [LARGE SCALE GENOMIC DNA]</scope>
    <source>
        <strain evidence="2">PX52</strain>
    </source>
</reference>
<dbReference type="EMBL" id="CP042425">
    <property type="protein sequence ID" value="QEL17872.1"/>
    <property type="molecule type" value="Genomic_DNA"/>
</dbReference>
<evidence type="ECO:0000313" key="1">
    <source>
        <dbReference type="EMBL" id="QEL17872.1"/>
    </source>
</evidence>
<dbReference type="Proteomes" id="UP000324974">
    <property type="component" value="Chromosome"/>
</dbReference>
<dbReference type="KEGG" id="lrs:PX52LOC_04883"/>
<organism evidence="1 2">
    <name type="scientific">Limnoglobus roseus</name>
    <dbReference type="NCBI Taxonomy" id="2598579"/>
    <lineage>
        <taxon>Bacteria</taxon>
        <taxon>Pseudomonadati</taxon>
        <taxon>Planctomycetota</taxon>
        <taxon>Planctomycetia</taxon>
        <taxon>Gemmatales</taxon>
        <taxon>Gemmataceae</taxon>
        <taxon>Limnoglobus</taxon>
    </lineage>
</organism>
<protein>
    <submittedName>
        <fullName evidence="1">Uncharacterized protein</fullName>
    </submittedName>
</protein>
<proteinExistence type="predicted"/>
<dbReference type="AlphaFoldDB" id="A0A5C1AJJ2"/>
<evidence type="ECO:0000313" key="2">
    <source>
        <dbReference type="Proteomes" id="UP000324974"/>
    </source>
</evidence>
<name>A0A5C1AJJ2_9BACT</name>
<dbReference type="RefSeq" id="WP_149112426.1">
    <property type="nucleotide sequence ID" value="NZ_CP042425.1"/>
</dbReference>
<keyword evidence="2" id="KW-1185">Reference proteome</keyword>
<accession>A0A5C1AJJ2</accession>
<sequence>MPAEQPRPPWLHRIHRAVEQNWQHHGPGSHVSLTSGFDEDHRLWRLFAAPVHQEVYGGEEDGRTVWTPFTFAFTDLVRGGLFAVPGLVIEQMAVASHNQSEYGGPMLVLKGSCDGEKLVLCVRLDPVPSSETVEIIDTIHEVIRPPRRTDGAEDR</sequence>
<gene>
    <name evidence="1" type="ORF">PX52LOC_04883</name>
</gene>